<dbReference type="PANTHER" id="PTHR33515">
    <property type="entry name" value="RIBOSOME-BINDING FACTOR A, CHLOROPLASTIC-RELATED"/>
    <property type="match status" value="1"/>
</dbReference>
<feature type="non-terminal residue" evidence="1">
    <location>
        <position position="1"/>
    </location>
</feature>
<dbReference type="GO" id="GO:0006364">
    <property type="term" value="P:rRNA processing"/>
    <property type="evidence" value="ECO:0007669"/>
    <property type="project" value="InterPro"/>
</dbReference>
<dbReference type="NCBIfam" id="TIGR00082">
    <property type="entry name" value="rbfA"/>
    <property type="match status" value="1"/>
</dbReference>
<dbReference type="InterPro" id="IPR023799">
    <property type="entry name" value="RbfA_dom_sf"/>
</dbReference>
<dbReference type="PANTHER" id="PTHR33515:SF1">
    <property type="entry name" value="RIBOSOME-BINDING FACTOR A, CHLOROPLASTIC-RELATED"/>
    <property type="match status" value="1"/>
</dbReference>
<reference evidence="1" key="1">
    <citation type="submission" date="2018-05" db="EMBL/GenBank/DDBJ databases">
        <authorList>
            <person name="Lanie J.A."/>
            <person name="Ng W.-L."/>
            <person name="Kazmierczak K.M."/>
            <person name="Andrzejewski T.M."/>
            <person name="Davidsen T.M."/>
            <person name="Wayne K.J."/>
            <person name="Tettelin H."/>
            <person name="Glass J.I."/>
            <person name="Rusch D."/>
            <person name="Podicherti R."/>
            <person name="Tsui H.-C.T."/>
            <person name="Winkler M.E."/>
        </authorList>
    </citation>
    <scope>NUCLEOTIDE SEQUENCE</scope>
</reference>
<accession>A0A382C705</accession>
<dbReference type="GO" id="GO:0043024">
    <property type="term" value="F:ribosomal small subunit binding"/>
    <property type="evidence" value="ECO:0007669"/>
    <property type="project" value="TreeGrafter"/>
</dbReference>
<dbReference type="SUPFAM" id="SSF89919">
    <property type="entry name" value="Ribosome-binding factor A, RbfA"/>
    <property type="match status" value="1"/>
</dbReference>
<dbReference type="GO" id="GO:0005829">
    <property type="term" value="C:cytosol"/>
    <property type="evidence" value="ECO:0007669"/>
    <property type="project" value="TreeGrafter"/>
</dbReference>
<name>A0A382C705_9ZZZZ</name>
<dbReference type="PROSITE" id="PS01319">
    <property type="entry name" value="RBFA"/>
    <property type="match status" value="1"/>
</dbReference>
<protein>
    <recommendedName>
        <fullName evidence="2">Ribosome-binding factor A</fullName>
    </recommendedName>
</protein>
<dbReference type="AlphaFoldDB" id="A0A382C705"/>
<evidence type="ECO:0000313" key="1">
    <source>
        <dbReference type="EMBL" id="SVB21177.1"/>
    </source>
</evidence>
<sequence length="111" mass="12860">MPNRRIVRLNEQFRREIAEILHRDVRDPRVREVTVTGVEVTSDLWLARVYVSVAGDEKERVEALKGLDAASNFIKRVLGGTLHIRRVPELRFVEDDTLVQASRIEEILNEI</sequence>
<dbReference type="EMBL" id="UINC01032846">
    <property type="protein sequence ID" value="SVB21177.1"/>
    <property type="molecule type" value="Genomic_DNA"/>
</dbReference>
<evidence type="ECO:0008006" key="2">
    <source>
        <dbReference type="Google" id="ProtNLM"/>
    </source>
</evidence>
<gene>
    <name evidence="1" type="ORF">METZ01_LOCUS174031</name>
</gene>
<dbReference type="InterPro" id="IPR015946">
    <property type="entry name" value="KH_dom-like_a/b"/>
</dbReference>
<dbReference type="HAMAP" id="MF_00003">
    <property type="entry name" value="RbfA"/>
    <property type="match status" value="1"/>
</dbReference>
<proteinExistence type="inferred from homology"/>
<dbReference type="InterPro" id="IPR020053">
    <property type="entry name" value="Ribosome-bd_factorA_CS"/>
</dbReference>
<dbReference type="InterPro" id="IPR000238">
    <property type="entry name" value="RbfA"/>
</dbReference>
<dbReference type="Gene3D" id="3.30.300.20">
    <property type="match status" value="1"/>
</dbReference>
<organism evidence="1">
    <name type="scientific">marine metagenome</name>
    <dbReference type="NCBI Taxonomy" id="408172"/>
    <lineage>
        <taxon>unclassified sequences</taxon>
        <taxon>metagenomes</taxon>
        <taxon>ecological metagenomes</taxon>
    </lineage>
</organism>
<feature type="non-terminal residue" evidence="1">
    <location>
        <position position="111"/>
    </location>
</feature>
<dbReference type="Pfam" id="PF02033">
    <property type="entry name" value="RBFA"/>
    <property type="match status" value="1"/>
</dbReference>